<evidence type="ECO:0000313" key="1">
    <source>
        <dbReference type="EMBL" id="GBO30593.1"/>
    </source>
</evidence>
<protein>
    <submittedName>
        <fullName evidence="1">Uncharacterized protein</fullName>
    </submittedName>
</protein>
<name>A0A4Y2VYR9_ARAVE</name>
<evidence type="ECO:0000313" key="2">
    <source>
        <dbReference type="Proteomes" id="UP000499080"/>
    </source>
</evidence>
<accession>A0A4Y2VYR9</accession>
<dbReference type="Proteomes" id="UP000499080">
    <property type="component" value="Unassembled WGS sequence"/>
</dbReference>
<organism evidence="1 2">
    <name type="scientific">Araneus ventricosus</name>
    <name type="common">Orbweaver spider</name>
    <name type="synonym">Epeira ventricosa</name>
    <dbReference type="NCBI Taxonomy" id="182803"/>
    <lineage>
        <taxon>Eukaryota</taxon>
        <taxon>Metazoa</taxon>
        <taxon>Ecdysozoa</taxon>
        <taxon>Arthropoda</taxon>
        <taxon>Chelicerata</taxon>
        <taxon>Arachnida</taxon>
        <taxon>Araneae</taxon>
        <taxon>Araneomorphae</taxon>
        <taxon>Entelegynae</taxon>
        <taxon>Araneoidea</taxon>
        <taxon>Araneidae</taxon>
        <taxon>Araneus</taxon>
    </lineage>
</organism>
<proteinExistence type="predicted"/>
<reference evidence="1 2" key="1">
    <citation type="journal article" date="2019" name="Sci. Rep.">
        <title>Orb-weaving spider Araneus ventricosus genome elucidates the spidroin gene catalogue.</title>
        <authorList>
            <person name="Kono N."/>
            <person name="Nakamura H."/>
            <person name="Ohtoshi R."/>
            <person name="Moran D.A.P."/>
            <person name="Shinohara A."/>
            <person name="Yoshida Y."/>
            <person name="Fujiwara M."/>
            <person name="Mori M."/>
            <person name="Tomita M."/>
            <person name="Arakawa K."/>
        </authorList>
    </citation>
    <scope>NUCLEOTIDE SEQUENCE [LARGE SCALE GENOMIC DNA]</scope>
</reference>
<sequence>MDRLGKANVSEFLRQRAGTPVYFSDGDSHLPSFIGRRIEDKTAEARSLAAQPPMKTMSLAYAERPWMFQGVVQFFVDATETKTRNFAMRLMDLRI</sequence>
<dbReference type="AlphaFoldDB" id="A0A4Y2VYR9"/>
<keyword evidence="2" id="KW-1185">Reference proteome</keyword>
<gene>
    <name evidence="1" type="ORF">AVEN_177670_1</name>
</gene>
<dbReference type="EMBL" id="BGPR01053785">
    <property type="protein sequence ID" value="GBO30593.1"/>
    <property type="molecule type" value="Genomic_DNA"/>
</dbReference>
<comment type="caution">
    <text evidence="1">The sequence shown here is derived from an EMBL/GenBank/DDBJ whole genome shotgun (WGS) entry which is preliminary data.</text>
</comment>